<protein>
    <submittedName>
        <fullName evidence="4">TetR family transcriptional regulator</fullName>
    </submittedName>
</protein>
<sequence length="229" mass="25025">MTAVAQADRSDDGSVRARLTRAADVEVDQHGVDGLRMEAVAQRAGVSRATAFRQMGSVSELLIQVALLRAERHIRAVDHLVRTKNGAFAKVEAALIYTARELPTDPAIVALIARHSASVHHPRVHESAVRVMGPVLEAGQRRGEIRTDVGLDDLIDFLVEQTYLAAEEADRSEASVRKRFRQFIIPALEARGGVGGEFLSHAREVEQTVSAASEALENLSQWLRRRGPG</sequence>
<dbReference type="PROSITE" id="PS50977">
    <property type="entry name" value="HTH_TETR_2"/>
    <property type="match status" value="1"/>
</dbReference>
<proteinExistence type="predicted"/>
<evidence type="ECO:0000256" key="2">
    <source>
        <dbReference type="PROSITE-ProRule" id="PRU00335"/>
    </source>
</evidence>
<accession>A0A0U1DPL2</accession>
<dbReference type="EMBL" id="CTEC01000002">
    <property type="protein sequence ID" value="CQD18800.1"/>
    <property type="molecule type" value="Genomic_DNA"/>
</dbReference>
<dbReference type="Proteomes" id="UP000199601">
    <property type="component" value="Unassembled WGS sequence"/>
</dbReference>
<reference evidence="5" key="1">
    <citation type="submission" date="2015-03" db="EMBL/GenBank/DDBJ databases">
        <authorList>
            <person name="Urmite Genomes"/>
        </authorList>
    </citation>
    <scope>NUCLEOTIDE SEQUENCE [LARGE SCALE GENOMIC DNA]</scope>
    <source>
        <strain evidence="5">CSUR P1344</strain>
    </source>
</reference>
<name>A0A0U1DPL2_9MYCO</name>
<dbReference type="InterPro" id="IPR001647">
    <property type="entry name" value="HTH_TetR"/>
</dbReference>
<evidence type="ECO:0000313" key="4">
    <source>
        <dbReference type="EMBL" id="CQD18800.1"/>
    </source>
</evidence>
<organism evidence="4 5">
    <name type="scientific">Mycobacterium europaeum</name>
    <dbReference type="NCBI Taxonomy" id="761804"/>
    <lineage>
        <taxon>Bacteria</taxon>
        <taxon>Bacillati</taxon>
        <taxon>Actinomycetota</taxon>
        <taxon>Actinomycetes</taxon>
        <taxon>Mycobacteriales</taxon>
        <taxon>Mycobacteriaceae</taxon>
        <taxon>Mycobacterium</taxon>
        <taxon>Mycobacterium simiae complex</taxon>
    </lineage>
</organism>
<dbReference type="InterPro" id="IPR036271">
    <property type="entry name" value="Tet_transcr_reg_TetR-rel_C_sf"/>
</dbReference>
<dbReference type="RefSeq" id="WP_090422676.1">
    <property type="nucleotide sequence ID" value="NZ_CTEC01000002.1"/>
</dbReference>
<dbReference type="SUPFAM" id="SSF48498">
    <property type="entry name" value="Tetracyclin repressor-like, C-terminal domain"/>
    <property type="match status" value="1"/>
</dbReference>
<evidence type="ECO:0000313" key="5">
    <source>
        <dbReference type="Proteomes" id="UP000199601"/>
    </source>
</evidence>
<keyword evidence="5" id="KW-1185">Reference proteome</keyword>
<dbReference type="AlphaFoldDB" id="A0A0U1DPL2"/>
<keyword evidence="1 2" id="KW-0238">DNA-binding</keyword>
<dbReference type="Pfam" id="PF00440">
    <property type="entry name" value="TetR_N"/>
    <property type="match status" value="1"/>
</dbReference>
<feature type="domain" description="HTH tetR-type" evidence="3">
    <location>
        <begin position="13"/>
        <end position="73"/>
    </location>
</feature>
<dbReference type="SUPFAM" id="SSF46689">
    <property type="entry name" value="Homeodomain-like"/>
    <property type="match status" value="1"/>
</dbReference>
<dbReference type="InterPro" id="IPR009057">
    <property type="entry name" value="Homeodomain-like_sf"/>
</dbReference>
<gene>
    <name evidence="4" type="ORF">BN000_04310</name>
</gene>
<evidence type="ECO:0000256" key="1">
    <source>
        <dbReference type="ARBA" id="ARBA00023125"/>
    </source>
</evidence>
<evidence type="ECO:0000259" key="3">
    <source>
        <dbReference type="PROSITE" id="PS50977"/>
    </source>
</evidence>
<dbReference type="Gene3D" id="1.10.357.10">
    <property type="entry name" value="Tetracycline Repressor, domain 2"/>
    <property type="match status" value="1"/>
</dbReference>
<feature type="DNA-binding region" description="H-T-H motif" evidence="2">
    <location>
        <begin position="36"/>
        <end position="55"/>
    </location>
</feature>
<dbReference type="GO" id="GO:0003677">
    <property type="term" value="F:DNA binding"/>
    <property type="evidence" value="ECO:0007669"/>
    <property type="project" value="UniProtKB-UniRule"/>
</dbReference>